<dbReference type="OMA" id="DEGISWQ"/>
<dbReference type="KEGG" id="ehx:EMIHUDRAFT_122460"/>
<sequence length="188" mass="19337">MHPLLAALLALASSCGALVVPLQPRVGSFRLPPCSRGHRPLLSGPLDVSDLGLTMDDLETPLPDLAGGSSIATSGCESTSRLPGSDDSGCRWEETAERIEARLSIPGLRGQPAAAMGVEVTSATATITAFGRVVWSCVLRGACVPDTLTFSAEDGTGMLPEISISIGKAEPGKRWGGLIASIGEDSIL</sequence>
<evidence type="ECO:0000256" key="1">
    <source>
        <dbReference type="SAM" id="MobiDB-lite"/>
    </source>
</evidence>
<feature type="signal peptide" evidence="2">
    <location>
        <begin position="1"/>
        <end position="17"/>
    </location>
</feature>
<proteinExistence type="predicted"/>
<evidence type="ECO:0000313" key="4">
    <source>
        <dbReference type="Proteomes" id="UP000013827"/>
    </source>
</evidence>
<dbReference type="eggNOG" id="ENOG502ST5K">
    <property type="taxonomic scope" value="Eukaryota"/>
</dbReference>
<dbReference type="RefSeq" id="XP_005789512.1">
    <property type="nucleotide sequence ID" value="XM_005789455.1"/>
</dbReference>
<keyword evidence="2" id="KW-0732">Signal</keyword>
<dbReference type="GeneID" id="17282352"/>
<dbReference type="AlphaFoldDB" id="A0A0D3IS38"/>
<dbReference type="KEGG" id="ehx:EMIHUDRAFT_212033"/>
<organism evidence="3 4">
    <name type="scientific">Emiliania huxleyi (strain CCMP1516)</name>
    <dbReference type="NCBI Taxonomy" id="280463"/>
    <lineage>
        <taxon>Eukaryota</taxon>
        <taxon>Haptista</taxon>
        <taxon>Haptophyta</taxon>
        <taxon>Prymnesiophyceae</taxon>
        <taxon>Isochrysidales</taxon>
        <taxon>Noelaerhabdaceae</taxon>
        <taxon>Emiliania</taxon>
    </lineage>
</organism>
<reference evidence="4" key="1">
    <citation type="journal article" date="2013" name="Nature">
        <title>Pan genome of the phytoplankton Emiliania underpins its global distribution.</title>
        <authorList>
            <person name="Read B.A."/>
            <person name="Kegel J."/>
            <person name="Klute M.J."/>
            <person name="Kuo A."/>
            <person name="Lefebvre S.C."/>
            <person name="Maumus F."/>
            <person name="Mayer C."/>
            <person name="Miller J."/>
            <person name="Monier A."/>
            <person name="Salamov A."/>
            <person name="Young J."/>
            <person name="Aguilar M."/>
            <person name="Claverie J.M."/>
            <person name="Frickenhaus S."/>
            <person name="Gonzalez K."/>
            <person name="Herman E.K."/>
            <person name="Lin Y.C."/>
            <person name="Napier J."/>
            <person name="Ogata H."/>
            <person name="Sarno A.F."/>
            <person name="Shmutz J."/>
            <person name="Schroeder D."/>
            <person name="de Vargas C."/>
            <person name="Verret F."/>
            <person name="von Dassow P."/>
            <person name="Valentin K."/>
            <person name="Van de Peer Y."/>
            <person name="Wheeler G."/>
            <person name="Dacks J.B."/>
            <person name="Delwiche C.F."/>
            <person name="Dyhrman S.T."/>
            <person name="Glockner G."/>
            <person name="John U."/>
            <person name="Richards T."/>
            <person name="Worden A.Z."/>
            <person name="Zhang X."/>
            <person name="Grigoriev I.V."/>
            <person name="Allen A.E."/>
            <person name="Bidle K."/>
            <person name="Borodovsky M."/>
            <person name="Bowler C."/>
            <person name="Brownlee C."/>
            <person name="Cock J.M."/>
            <person name="Elias M."/>
            <person name="Gladyshev V.N."/>
            <person name="Groth M."/>
            <person name="Guda C."/>
            <person name="Hadaegh A."/>
            <person name="Iglesias-Rodriguez M.D."/>
            <person name="Jenkins J."/>
            <person name="Jones B.M."/>
            <person name="Lawson T."/>
            <person name="Leese F."/>
            <person name="Lindquist E."/>
            <person name="Lobanov A."/>
            <person name="Lomsadze A."/>
            <person name="Malik S.B."/>
            <person name="Marsh M.E."/>
            <person name="Mackinder L."/>
            <person name="Mock T."/>
            <person name="Mueller-Roeber B."/>
            <person name="Pagarete A."/>
            <person name="Parker M."/>
            <person name="Probert I."/>
            <person name="Quesneville H."/>
            <person name="Raines C."/>
            <person name="Rensing S.A."/>
            <person name="Riano-Pachon D.M."/>
            <person name="Richier S."/>
            <person name="Rokitta S."/>
            <person name="Shiraiwa Y."/>
            <person name="Soanes D.M."/>
            <person name="van der Giezen M."/>
            <person name="Wahlund T.M."/>
            <person name="Williams B."/>
            <person name="Wilson W."/>
            <person name="Wolfe G."/>
            <person name="Wurch L.L."/>
        </authorList>
    </citation>
    <scope>NUCLEOTIDE SEQUENCE</scope>
</reference>
<feature type="chain" id="PRO_5044053512" evidence="2">
    <location>
        <begin position="18"/>
        <end position="188"/>
    </location>
</feature>
<protein>
    <submittedName>
        <fullName evidence="3">Uncharacterized protein</fullName>
    </submittedName>
</protein>
<feature type="compositionally biased region" description="Polar residues" evidence="1">
    <location>
        <begin position="70"/>
        <end position="82"/>
    </location>
</feature>
<name>A0A0D3IS38_EMIH1</name>
<evidence type="ECO:0000256" key="2">
    <source>
        <dbReference type="SAM" id="SignalP"/>
    </source>
</evidence>
<dbReference type="Proteomes" id="UP000013827">
    <property type="component" value="Unassembled WGS sequence"/>
</dbReference>
<dbReference type="EnsemblProtists" id="EOD37083">
    <property type="protein sequence ID" value="EOD37083"/>
    <property type="gene ID" value="EMIHUDRAFT_122460"/>
</dbReference>
<accession>A0A0D3IS38</accession>
<dbReference type="GeneID" id="17260270"/>
<reference evidence="3" key="2">
    <citation type="submission" date="2024-10" db="UniProtKB">
        <authorList>
            <consortium name="EnsemblProtists"/>
        </authorList>
    </citation>
    <scope>IDENTIFICATION</scope>
</reference>
<keyword evidence="4" id="KW-1185">Reference proteome</keyword>
<evidence type="ECO:0000313" key="3">
    <source>
        <dbReference type="EnsemblProtists" id="EOD14073"/>
    </source>
</evidence>
<feature type="region of interest" description="Disordered" evidence="1">
    <location>
        <begin position="68"/>
        <end position="90"/>
    </location>
</feature>
<dbReference type="HOGENOM" id="CLU_1443505_0_0_1"/>
<dbReference type="PaxDb" id="2903-EOD14073"/>
<dbReference type="EnsemblProtists" id="EOD14073">
    <property type="protein sequence ID" value="EOD14073"/>
    <property type="gene ID" value="EMIHUDRAFT_212033"/>
</dbReference>
<dbReference type="RefSeq" id="XP_005766502.1">
    <property type="nucleotide sequence ID" value="XM_005766445.1"/>
</dbReference>